<dbReference type="GO" id="GO:0042101">
    <property type="term" value="C:T cell receptor complex"/>
    <property type="evidence" value="ECO:0007669"/>
    <property type="project" value="UniProtKB-KW"/>
</dbReference>
<keyword evidence="2" id="KW-1064">Adaptive immunity</keyword>
<dbReference type="PROSITE" id="PS50835">
    <property type="entry name" value="IG_LIKE"/>
    <property type="match status" value="1"/>
</dbReference>
<dbReference type="GO" id="GO:0002250">
    <property type="term" value="P:adaptive immune response"/>
    <property type="evidence" value="ECO:0007669"/>
    <property type="project" value="UniProtKB-KW"/>
</dbReference>
<dbReference type="SUPFAM" id="SSF48726">
    <property type="entry name" value="Immunoglobulin"/>
    <property type="match status" value="1"/>
</dbReference>
<dbReference type="Proteomes" id="UP000472271">
    <property type="component" value="Chromosome 17"/>
</dbReference>
<evidence type="ECO:0000256" key="5">
    <source>
        <dbReference type="ARBA" id="ARBA00043266"/>
    </source>
</evidence>
<dbReference type="InParanoid" id="A0A672YD81"/>
<evidence type="ECO:0000259" key="6">
    <source>
        <dbReference type="PROSITE" id="PS50835"/>
    </source>
</evidence>
<dbReference type="Gene3D" id="2.60.40.10">
    <property type="entry name" value="Immunoglobulins"/>
    <property type="match status" value="1"/>
</dbReference>
<evidence type="ECO:0000313" key="8">
    <source>
        <dbReference type="Proteomes" id="UP000472271"/>
    </source>
</evidence>
<dbReference type="SMART" id="SM00406">
    <property type="entry name" value="IGv"/>
    <property type="match status" value="1"/>
</dbReference>
<dbReference type="SMART" id="SM00409">
    <property type="entry name" value="IG"/>
    <property type="match status" value="1"/>
</dbReference>
<dbReference type="PANTHER" id="PTHR19367:SF18">
    <property type="entry name" value="T CELL RECEPTOR ALPHA VARIABLE 16"/>
    <property type="match status" value="1"/>
</dbReference>
<keyword evidence="8" id="KW-1185">Reference proteome</keyword>
<dbReference type="InterPro" id="IPR013106">
    <property type="entry name" value="Ig_V-set"/>
</dbReference>
<dbReference type="AlphaFoldDB" id="A0A672YD81"/>
<dbReference type="PANTHER" id="PTHR19367">
    <property type="entry name" value="T-CELL RECEPTOR ALPHA CHAIN V REGION"/>
    <property type="match status" value="1"/>
</dbReference>
<dbReference type="InterPro" id="IPR036179">
    <property type="entry name" value="Ig-like_dom_sf"/>
</dbReference>
<evidence type="ECO:0000256" key="2">
    <source>
        <dbReference type="ARBA" id="ARBA00023130"/>
    </source>
</evidence>
<keyword evidence="5" id="KW-0391">Immunity</keyword>
<dbReference type="InterPro" id="IPR007110">
    <property type="entry name" value="Ig-like_dom"/>
</dbReference>
<sequence>INTVIEIVLQQSVYRSQKDNVMQPQGDVTAAEGEAVTLGCQYNSTTFSDEFYWYRQYPGKPAEFLIFHVGIQNASNHRLFVEAHGEKVQVQISSAAVSDSAVYYCARATSSGRCCMTCALCSTIQSIITAAVQRTVPTLNVEHQPLCPVDFNLVVQMEHWLWILLTALGFGNTTSGHGFRQYWKAEICQNYFTFKCSSSPPFRFNICEQYPTTGS</sequence>
<evidence type="ECO:0000256" key="1">
    <source>
        <dbReference type="ARBA" id="ARBA00022729"/>
    </source>
</evidence>
<accession>A0A672YD81</accession>
<evidence type="ECO:0000256" key="4">
    <source>
        <dbReference type="ARBA" id="ARBA00023319"/>
    </source>
</evidence>
<reference evidence="7" key="2">
    <citation type="submission" date="2025-08" db="UniProtKB">
        <authorList>
            <consortium name="Ensembl"/>
        </authorList>
    </citation>
    <scope>IDENTIFICATION</scope>
</reference>
<keyword evidence="1" id="KW-0732">Signal</keyword>
<keyword evidence="4" id="KW-0393">Immunoglobulin domain</keyword>
<evidence type="ECO:0000313" key="7">
    <source>
        <dbReference type="Ensembl" id="ENSSORP00005001790.1"/>
    </source>
</evidence>
<reference evidence="7" key="3">
    <citation type="submission" date="2025-09" db="UniProtKB">
        <authorList>
            <consortium name="Ensembl"/>
        </authorList>
    </citation>
    <scope>IDENTIFICATION</scope>
</reference>
<dbReference type="InterPro" id="IPR013783">
    <property type="entry name" value="Ig-like_fold"/>
</dbReference>
<organism evidence="7 8">
    <name type="scientific">Sphaeramia orbicularis</name>
    <name type="common">orbiculate cardinalfish</name>
    <dbReference type="NCBI Taxonomy" id="375764"/>
    <lineage>
        <taxon>Eukaryota</taxon>
        <taxon>Metazoa</taxon>
        <taxon>Chordata</taxon>
        <taxon>Craniata</taxon>
        <taxon>Vertebrata</taxon>
        <taxon>Euteleostomi</taxon>
        <taxon>Actinopterygii</taxon>
        <taxon>Neopterygii</taxon>
        <taxon>Teleostei</taxon>
        <taxon>Neoteleostei</taxon>
        <taxon>Acanthomorphata</taxon>
        <taxon>Gobiaria</taxon>
        <taxon>Kurtiformes</taxon>
        <taxon>Apogonoidei</taxon>
        <taxon>Apogonidae</taxon>
        <taxon>Apogoninae</taxon>
        <taxon>Sphaeramia</taxon>
    </lineage>
</organism>
<dbReference type="InterPro" id="IPR051287">
    <property type="entry name" value="TCR_variable_region"/>
</dbReference>
<name>A0A672YD81_9TELE</name>
<proteinExistence type="predicted"/>
<protein>
    <recommendedName>
        <fullName evidence="6">Ig-like domain-containing protein</fullName>
    </recommendedName>
</protein>
<dbReference type="Pfam" id="PF07686">
    <property type="entry name" value="V-set"/>
    <property type="match status" value="1"/>
</dbReference>
<feature type="domain" description="Ig-like" evidence="6">
    <location>
        <begin position="19"/>
        <end position="105"/>
    </location>
</feature>
<keyword evidence="3" id="KW-0675">Receptor</keyword>
<dbReference type="Ensembl" id="ENSSORT00005001844.1">
    <property type="protein sequence ID" value="ENSSORP00005001790.1"/>
    <property type="gene ID" value="ENSSORG00005001119.1"/>
</dbReference>
<dbReference type="InterPro" id="IPR003599">
    <property type="entry name" value="Ig_sub"/>
</dbReference>
<reference evidence="7" key="1">
    <citation type="submission" date="2019-06" db="EMBL/GenBank/DDBJ databases">
        <authorList>
            <consortium name="Wellcome Sanger Institute Data Sharing"/>
        </authorList>
    </citation>
    <scope>NUCLEOTIDE SEQUENCE [LARGE SCALE GENOMIC DNA]</scope>
</reference>
<keyword evidence="5" id="KW-1279">T cell receptor</keyword>
<evidence type="ECO:0000256" key="3">
    <source>
        <dbReference type="ARBA" id="ARBA00023170"/>
    </source>
</evidence>